<dbReference type="PANTHER" id="PTHR33099">
    <property type="entry name" value="FE2OG DIOXYGENASE DOMAIN-CONTAINING PROTEIN"/>
    <property type="match status" value="1"/>
</dbReference>
<accession>A0A2J6REI3</accession>
<evidence type="ECO:0000256" key="1">
    <source>
        <dbReference type="SAM" id="MobiDB-lite"/>
    </source>
</evidence>
<protein>
    <submittedName>
        <fullName evidence="2">Uncharacterized protein</fullName>
    </submittedName>
</protein>
<dbReference type="AlphaFoldDB" id="A0A2J6REI3"/>
<dbReference type="PANTHER" id="PTHR33099:SF7">
    <property type="entry name" value="MYND-TYPE DOMAIN-CONTAINING PROTEIN"/>
    <property type="match status" value="1"/>
</dbReference>
<feature type="compositionally biased region" description="Pro residues" evidence="1">
    <location>
        <begin position="17"/>
        <end position="26"/>
    </location>
</feature>
<feature type="region of interest" description="Disordered" evidence="1">
    <location>
        <begin position="1"/>
        <end position="70"/>
    </location>
</feature>
<reference evidence="2 3" key="1">
    <citation type="submission" date="2016-04" db="EMBL/GenBank/DDBJ databases">
        <title>A degradative enzymes factory behind the ericoid mycorrhizal symbiosis.</title>
        <authorList>
            <consortium name="DOE Joint Genome Institute"/>
            <person name="Martino E."/>
            <person name="Morin E."/>
            <person name="Grelet G."/>
            <person name="Kuo A."/>
            <person name="Kohler A."/>
            <person name="Daghino S."/>
            <person name="Barry K."/>
            <person name="Choi C."/>
            <person name="Cichocki N."/>
            <person name="Clum A."/>
            <person name="Copeland A."/>
            <person name="Hainaut M."/>
            <person name="Haridas S."/>
            <person name="Labutti K."/>
            <person name="Lindquist E."/>
            <person name="Lipzen A."/>
            <person name="Khouja H.-R."/>
            <person name="Murat C."/>
            <person name="Ohm R."/>
            <person name="Olson A."/>
            <person name="Spatafora J."/>
            <person name="Veneault-Fourrey C."/>
            <person name="Henrissat B."/>
            <person name="Grigoriev I."/>
            <person name="Martin F."/>
            <person name="Perotto S."/>
        </authorList>
    </citation>
    <scope>NUCLEOTIDE SEQUENCE [LARGE SCALE GENOMIC DNA]</scope>
    <source>
        <strain evidence="2 3">F</strain>
    </source>
</reference>
<dbReference type="EMBL" id="KZ613950">
    <property type="protein sequence ID" value="PMD36924.1"/>
    <property type="molecule type" value="Genomic_DNA"/>
</dbReference>
<dbReference type="Proteomes" id="UP000235786">
    <property type="component" value="Unassembled WGS sequence"/>
</dbReference>
<dbReference type="OrthoDB" id="27483at2759"/>
<gene>
    <name evidence="2" type="ORF">L207DRAFT_569065</name>
</gene>
<proteinExistence type="predicted"/>
<organism evidence="2 3">
    <name type="scientific">Hyaloscypha variabilis (strain UAMH 11265 / GT02V1 / F)</name>
    <name type="common">Meliniomyces variabilis</name>
    <dbReference type="NCBI Taxonomy" id="1149755"/>
    <lineage>
        <taxon>Eukaryota</taxon>
        <taxon>Fungi</taxon>
        <taxon>Dikarya</taxon>
        <taxon>Ascomycota</taxon>
        <taxon>Pezizomycotina</taxon>
        <taxon>Leotiomycetes</taxon>
        <taxon>Helotiales</taxon>
        <taxon>Hyaloscyphaceae</taxon>
        <taxon>Hyaloscypha</taxon>
        <taxon>Hyaloscypha variabilis</taxon>
    </lineage>
</organism>
<name>A0A2J6REI3_HYAVF</name>
<evidence type="ECO:0000313" key="2">
    <source>
        <dbReference type="EMBL" id="PMD36924.1"/>
    </source>
</evidence>
<sequence>MSRQQEGRPPPSDRELMPPPPRPRPPALFRTLGSTTTPIILSDTESESNSDHEDGSASSTPHASAAGPPRDATQIMLDDLRSLLQGGRAANFCVGGRIPISPVRNFPSSSSSSEHSRRISVTLRFDTPEGSVGRIQFPLQNDGSGFDQLRRACTPSTFGSSGRAGGVGELDASHFSVDFHPHDYGIIDTIAQTLLPGVARPVGVEGTKGREEQCGVRAELRSLNIHSPSSPTPNLQYTNNTSKPTQFGTLIICLPFPHQSGALTLTHKSVTQTLTWPSSPTIHWTAFHNPATLTLPLTTGHLLLLTYTLHLSPPPSPHLPTPLLSPSTLPLTQTLKTLLSSPLFLPTGSHLGYFCTHTYPHTLRNASTLFPHTLKGIDATLFTALTSLGLKATVRPVLGDEAWDEWEEYRMQRWMESEGAEAAPRVGAVSRVGRGFGRIRMVDAGIALGDDPSLLVNKFFPFKAVEDILWLNEARHEGWEVQMVNLRAESSSSESMQGQGEKEGEGGLMWHYSCVAILVGVPGWEERRGLLGLGDEGEEDDEEEEMGD</sequence>
<keyword evidence="3" id="KW-1185">Reference proteome</keyword>
<evidence type="ECO:0000313" key="3">
    <source>
        <dbReference type="Proteomes" id="UP000235786"/>
    </source>
</evidence>